<reference evidence="1" key="2">
    <citation type="journal article" date="2015" name="Data Brief">
        <title>Shoot transcriptome of the giant reed, Arundo donax.</title>
        <authorList>
            <person name="Barrero R.A."/>
            <person name="Guerrero F.D."/>
            <person name="Moolhuijzen P."/>
            <person name="Goolsby J.A."/>
            <person name="Tidwell J."/>
            <person name="Bellgard S.E."/>
            <person name="Bellgard M.I."/>
        </authorList>
    </citation>
    <scope>NUCLEOTIDE SEQUENCE</scope>
    <source>
        <tissue evidence="1">Shoot tissue taken approximately 20 cm above the soil surface</tissue>
    </source>
</reference>
<reference evidence="1" key="1">
    <citation type="submission" date="2014-09" db="EMBL/GenBank/DDBJ databases">
        <authorList>
            <person name="Magalhaes I.L.F."/>
            <person name="Oliveira U."/>
            <person name="Santos F.R."/>
            <person name="Vidigal T.H.D.A."/>
            <person name="Brescovit A.D."/>
            <person name="Santos A.J."/>
        </authorList>
    </citation>
    <scope>NUCLEOTIDE SEQUENCE</scope>
    <source>
        <tissue evidence="1">Shoot tissue taken approximately 20 cm above the soil surface</tissue>
    </source>
</reference>
<organism evidence="1">
    <name type="scientific">Arundo donax</name>
    <name type="common">Giant reed</name>
    <name type="synonym">Donax arundinaceus</name>
    <dbReference type="NCBI Taxonomy" id="35708"/>
    <lineage>
        <taxon>Eukaryota</taxon>
        <taxon>Viridiplantae</taxon>
        <taxon>Streptophyta</taxon>
        <taxon>Embryophyta</taxon>
        <taxon>Tracheophyta</taxon>
        <taxon>Spermatophyta</taxon>
        <taxon>Magnoliopsida</taxon>
        <taxon>Liliopsida</taxon>
        <taxon>Poales</taxon>
        <taxon>Poaceae</taxon>
        <taxon>PACMAD clade</taxon>
        <taxon>Arundinoideae</taxon>
        <taxon>Arundineae</taxon>
        <taxon>Arundo</taxon>
    </lineage>
</organism>
<proteinExistence type="predicted"/>
<protein>
    <submittedName>
        <fullName evidence="1">Uncharacterized protein</fullName>
    </submittedName>
</protein>
<accession>A0A0A9BX09</accession>
<dbReference type="AlphaFoldDB" id="A0A0A9BX09"/>
<sequence length="43" mass="5258">MYVVNMSHEFVYFDQTNKQDCSHQTKKERIKRTIEVPKVKFSH</sequence>
<dbReference type="EMBL" id="GBRH01232215">
    <property type="protein sequence ID" value="JAD65680.1"/>
    <property type="molecule type" value="Transcribed_RNA"/>
</dbReference>
<evidence type="ECO:0000313" key="1">
    <source>
        <dbReference type="EMBL" id="JAD65680.1"/>
    </source>
</evidence>
<name>A0A0A9BX09_ARUDO</name>